<dbReference type="Proteomes" id="UP001595557">
    <property type="component" value="Unassembled WGS sequence"/>
</dbReference>
<dbReference type="InterPro" id="IPR003961">
    <property type="entry name" value="FN3_dom"/>
</dbReference>
<evidence type="ECO:0000313" key="3">
    <source>
        <dbReference type="EMBL" id="MFC3169214.1"/>
    </source>
</evidence>
<feature type="region of interest" description="Disordered" evidence="1">
    <location>
        <begin position="472"/>
        <end position="495"/>
    </location>
</feature>
<name>A0ABV7IF15_9RHOB</name>
<dbReference type="InterPro" id="IPR013783">
    <property type="entry name" value="Ig-like_fold"/>
</dbReference>
<dbReference type="EMBL" id="JBHRTE010000059">
    <property type="protein sequence ID" value="MFC3169214.1"/>
    <property type="molecule type" value="Genomic_DNA"/>
</dbReference>
<sequence length="689" mass="74205">MAIFSAIGYAFAYAASFLAASVGLSASTAVAIGTSVGQAAMAGAAMLINRALTPKVNVPQSDIQAVITQADAQRRVHVGENLVGGIRAFFDVKDAVLYQLVVTNHGRINSFKQFRIDGEPAPVSDMGAITSGPTAGSVWVATRDGSGIGGDYPSLAEKFPTLWPASRRLQGQATFLVTARARGAEDFPKVFPKGSNTLYQWVIEGALVYDPRTGATVYSDNAALVIAYYLTHPDGYRLDHSEVDWDSVAAMADWCDLPIAQRAGGAAPNMRLWGYWTLDEDPKQVLDRMAASCGIRPYEMQNGKIGLIGGPFGTPACTLTHKDISDIQTREAISEREGYNTLRVFHMAAEANYTVSEVDIWSDPDRLAQEGEIAEEMRLEMCPNTSQARRRAKRQMHDDNRGKVEIITNLVGFKARYPKKHGQRHTIMLDYRPQDGSGRIIAGEYEVLDHEVDPQGLQCRIDLARVDRASEAWNPDTEEGDPPASAVNGANNPPPPIEAVLSQRVIDSGGGLIASLEVAALPITDRDDLRVQGRYRQVGETAWISMQGTGLIARSGPVADRTEYEAQVRWQGVFKGVDEWQGIGPITVIANSVAPGRPSELIPSVSGGAVHLSWRNPAGSFDSIRIKRGTTTNYAAATLVDTTGGVAGQISEGKDATGNTGTLYRYWVVAANSSGLEGDPFGPVQITAP</sequence>
<protein>
    <recommendedName>
        <fullName evidence="2">Fibronectin type-III domain-containing protein</fullName>
    </recommendedName>
</protein>
<comment type="caution">
    <text evidence="3">The sequence shown here is derived from an EMBL/GenBank/DDBJ whole genome shotgun (WGS) entry which is preliminary data.</text>
</comment>
<feature type="domain" description="Fibronectin type-III" evidence="2">
    <location>
        <begin position="594"/>
        <end position="689"/>
    </location>
</feature>
<reference evidence="4" key="1">
    <citation type="journal article" date="2019" name="Int. J. Syst. Evol. Microbiol.">
        <title>The Global Catalogue of Microorganisms (GCM) 10K type strain sequencing project: providing services to taxonomists for standard genome sequencing and annotation.</title>
        <authorList>
            <consortium name="The Broad Institute Genomics Platform"/>
            <consortium name="The Broad Institute Genome Sequencing Center for Infectious Disease"/>
            <person name="Wu L."/>
            <person name="Ma J."/>
        </authorList>
    </citation>
    <scope>NUCLEOTIDE SEQUENCE [LARGE SCALE GENOMIC DNA]</scope>
    <source>
        <strain evidence="4">KCTC 52239</strain>
    </source>
</reference>
<gene>
    <name evidence="3" type="ORF">ACFOD7_14270</name>
</gene>
<keyword evidence="4" id="KW-1185">Reference proteome</keyword>
<evidence type="ECO:0000313" key="4">
    <source>
        <dbReference type="Proteomes" id="UP001595557"/>
    </source>
</evidence>
<evidence type="ECO:0000256" key="1">
    <source>
        <dbReference type="SAM" id="MobiDB-lite"/>
    </source>
</evidence>
<dbReference type="Gene3D" id="2.60.40.10">
    <property type="entry name" value="Immunoglobulins"/>
    <property type="match status" value="1"/>
</dbReference>
<proteinExistence type="predicted"/>
<accession>A0ABV7IF15</accession>
<organism evidence="3 4">
    <name type="scientific">Paracoccus fontiphilus</name>
    <dbReference type="NCBI Taxonomy" id="1815556"/>
    <lineage>
        <taxon>Bacteria</taxon>
        <taxon>Pseudomonadati</taxon>
        <taxon>Pseudomonadota</taxon>
        <taxon>Alphaproteobacteria</taxon>
        <taxon>Rhodobacterales</taxon>
        <taxon>Paracoccaceae</taxon>
        <taxon>Paracoccus</taxon>
    </lineage>
</organism>
<dbReference type="RefSeq" id="WP_207464404.1">
    <property type="nucleotide sequence ID" value="NZ_JAFNAW010000001.1"/>
</dbReference>
<evidence type="ECO:0000259" key="2">
    <source>
        <dbReference type="PROSITE" id="PS50853"/>
    </source>
</evidence>
<dbReference type="PROSITE" id="PS50853">
    <property type="entry name" value="FN3"/>
    <property type="match status" value="1"/>
</dbReference>